<comment type="caution">
    <text evidence="2">The sequence shown here is derived from an EMBL/GenBank/DDBJ whole genome shotgun (WGS) entry which is preliminary data.</text>
</comment>
<name>A0AAW1EQ94_ZOAVI</name>
<evidence type="ECO:0000313" key="2">
    <source>
        <dbReference type="EMBL" id="KAK9524431.1"/>
    </source>
</evidence>
<gene>
    <name evidence="2" type="ORF">VZT92_016826</name>
</gene>
<sequence>MGSCRAEGLDFMKAQLDEVCCKYNYWTAGAEQPIKDQLEQARRESYEAEIHKLKFELKEARSARINAVNRLIVANKKMASLKLKLDEANKKQQMQNSTVEQCEEAPTQSERSPRQA</sequence>
<accession>A0AAW1EQ94</accession>
<feature type="region of interest" description="Disordered" evidence="1">
    <location>
        <begin position="88"/>
        <end position="116"/>
    </location>
</feature>
<dbReference type="Proteomes" id="UP001488805">
    <property type="component" value="Unassembled WGS sequence"/>
</dbReference>
<protein>
    <submittedName>
        <fullName evidence="2">Uncharacterized protein</fullName>
    </submittedName>
</protein>
<feature type="compositionally biased region" description="Polar residues" evidence="1">
    <location>
        <begin position="91"/>
        <end position="110"/>
    </location>
</feature>
<evidence type="ECO:0000313" key="3">
    <source>
        <dbReference type="Proteomes" id="UP001488805"/>
    </source>
</evidence>
<keyword evidence="3" id="KW-1185">Reference proteome</keyword>
<dbReference type="AlphaFoldDB" id="A0AAW1EQ94"/>
<evidence type="ECO:0000256" key="1">
    <source>
        <dbReference type="SAM" id="MobiDB-lite"/>
    </source>
</evidence>
<organism evidence="2 3">
    <name type="scientific">Zoarces viviparus</name>
    <name type="common">Viviparous eelpout</name>
    <name type="synonym">Blennius viviparus</name>
    <dbReference type="NCBI Taxonomy" id="48416"/>
    <lineage>
        <taxon>Eukaryota</taxon>
        <taxon>Metazoa</taxon>
        <taxon>Chordata</taxon>
        <taxon>Craniata</taxon>
        <taxon>Vertebrata</taxon>
        <taxon>Euteleostomi</taxon>
        <taxon>Actinopterygii</taxon>
        <taxon>Neopterygii</taxon>
        <taxon>Teleostei</taxon>
        <taxon>Neoteleostei</taxon>
        <taxon>Acanthomorphata</taxon>
        <taxon>Eupercaria</taxon>
        <taxon>Perciformes</taxon>
        <taxon>Cottioidei</taxon>
        <taxon>Zoarcales</taxon>
        <taxon>Zoarcidae</taxon>
        <taxon>Zoarcinae</taxon>
        <taxon>Zoarces</taxon>
    </lineage>
</organism>
<dbReference type="EMBL" id="JBCEZU010000145">
    <property type="protein sequence ID" value="KAK9524431.1"/>
    <property type="molecule type" value="Genomic_DNA"/>
</dbReference>
<proteinExistence type="predicted"/>
<reference evidence="2 3" key="1">
    <citation type="journal article" date="2024" name="Genome Biol. Evol.">
        <title>Chromosome-level genome assembly of the viviparous eelpout Zoarces viviparus.</title>
        <authorList>
            <person name="Fuhrmann N."/>
            <person name="Brasseur M.V."/>
            <person name="Bakowski C.E."/>
            <person name="Podsiadlowski L."/>
            <person name="Prost S."/>
            <person name="Krehenwinkel H."/>
            <person name="Mayer C."/>
        </authorList>
    </citation>
    <scope>NUCLEOTIDE SEQUENCE [LARGE SCALE GENOMIC DNA]</scope>
    <source>
        <strain evidence="2">NO-MEL_2022_Ind0_liver</strain>
    </source>
</reference>